<dbReference type="eggNOG" id="COG4670">
    <property type="taxonomic scope" value="Bacteria"/>
</dbReference>
<gene>
    <name evidence="1" type="ORF">EUBIFOR_01215</name>
</gene>
<dbReference type="STRING" id="518637.EUBIFOR_01215"/>
<dbReference type="Gene3D" id="3.40.1080.10">
    <property type="entry name" value="Glutaconate Coenzyme A-transferase"/>
    <property type="match status" value="1"/>
</dbReference>
<protein>
    <submittedName>
        <fullName evidence="1">CoA transferase</fullName>
    </submittedName>
</protein>
<dbReference type="InterPro" id="IPR004165">
    <property type="entry name" value="CoA_trans_fam_I"/>
</dbReference>
<accession>B7CAJ4</accession>
<dbReference type="HOGENOM" id="CLU_026774_3_0_9"/>
<dbReference type="EMBL" id="ABYT01000068">
    <property type="protein sequence ID" value="EEC90175.1"/>
    <property type="molecule type" value="Genomic_DNA"/>
</dbReference>
<organism evidence="1 2">
    <name type="scientific">Holdemanella biformis DSM 3989</name>
    <dbReference type="NCBI Taxonomy" id="518637"/>
    <lineage>
        <taxon>Bacteria</taxon>
        <taxon>Bacillati</taxon>
        <taxon>Bacillota</taxon>
        <taxon>Erysipelotrichia</taxon>
        <taxon>Erysipelotrichales</taxon>
        <taxon>Erysipelotrichaceae</taxon>
        <taxon>Holdemanella</taxon>
    </lineage>
</organism>
<dbReference type="AlphaFoldDB" id="B7CAJ4"/>
<dbReference type="PANTHER" id="PTHR43293:SF1">
    <property type="entry name" value="ACETATE COA-TRANSFERASE YDIF"/>
    <property type="match status" value="1"/>
</dbReference>
<keyword evidence="1" id="KW-0808">Transferase</keyword>
<dbReference type="SMART" id="SM00882">
    <property type="entry name" value="CoA_trans"/>
    <property type="match status" value="1"/>
</dbReference>
<comment type="caution">
    <text evidence="1">The sequence shown here is derived from an EMBL/GenBank/DDBJ whole genome shotgun (WGS) entry which is preliminary data.</text>
</comment>
<reference evidence="1 2" key="1">
    <citation type="submission" date="2008-10" db="EMBL/GenBank/DDBJ databases">
        <authorList>
            <person name="Fulton L."/>
            <person name="Clifton S."/>
            <person name="Fulton B."/>
            <person name="Xu J."/>
            <person name="Minx P."/>
            <person name="Pepin K.H."/>
            <person name="Johnson M."/>
            <person name="Bhonagiri V."/>
            <person name="Nash W.E."/>
            <person name="Mardis E.R."/>
            <person name="Wilson R.K."/>
        </authorList>
    </citation>
    <scope>NUCLEOTIDE SEQUENCE [LARGE SCALE GENOMIC DNA]</scope>
    <source>
        <strain evidence="1 2">DSM 3989</strain>
    </source>
</reference>
<sequence length="204" mass="22231">MSKVMSAQEAISLIKDGDKIGVGGFIGMGHPQELSVAIENSFLETGHPRDLTVMFSAGVGDGTPDLGLNHMGHEGLLKRIIGGHWGLIPTFQKLVFENKVEGYNLPLGTISLMFREIAGHRPGVITKIGLKTFIDPRLEGAKMNERTKEDLVELINMDGEEWLRYKSFPLDIALIRGTYADEDGNCSMCKEAATLDSISIAQAS</sequence>
<dbReference type="GO" id="GO:0008410">
    <property type="term" value="F:CoA-transferase activity"/>
    <property type="evidence" value="ECO:0007669"/>
    <property type="project" value="InterPro"/>
</dbReference>
<name>B7CAJ4_9FIRM</name>
<evidence type="ECO:0000313" key="1">
    <source>
        <dbReference type="EMBL" id="EEC90175.1"/>
    </source>
</evidence>
<dbReference type="Pfam" id="PF01144">
    <property type="entry name" value="CoA_trans"/>
    <property type="match status" value="1"/>
</dbReference>
<evidence type="ECO:0000313" key="2">
    <source>
        <dbReference type="Proteomes" id="UP000004315"/>
    </source>
</evidence>
<dbReference type="Proteomes" id="UP000004315">
    <property type="component" value="Unassembled WGS sequence"/>
</dbReference>
<dbReference type="SUPFAM" id="SSF100950">
    <property type="entry name" value="NagB/RpiA/CoA transferase-like"/>
    <property type="match status" value="1"/>
</dbReference>
<proteinExistence type="predicted"/>
<keyword evidence="2" id="KW-1185">Reference proteome</keyword>
<reference evidence="1 2" key="2">
    <citation type="submission" date="2008-11" db="EMBL/GenBank/DDBJ databases">
        <title>Draft genome sequence of Eubacterium biforme (DSM 3989).</title>
        <authorList>
            <person name="Sudarsanam P."/>
            <person name="Ley R."/>
            <person name="Guruge J."/>
            <person name="Turnbaugh P.J."/>
            <person name="Mahowald M."/>
            <person name="Liep D."/>
            <person name="Gordon J."/>
        </authorList>
    </citation>
    <scope>NUCLEOTIDE SEQUENCE [LARGE SCALE GENOMIC DNA]</scope>
    <source>
        <strain evidence="1 2">DSM 3989</strain>
    </source>
</reference>
<dbReference type="PANTHER" id="PTHR43293">
    <property type="entry name" value="ACETATE COA-TRANSFERASE YDIF"/>
    <property type="match status" value="1"/>
</dbReference>
<dbReference type="RefSeq" id="WP_003865007.1">
    <property type="nucleotide sequence ID" value="NZ_DS996842.1"/>
</dbReference>
<dbReference type="InterPro" id="IPR037171">
    <property type="entry name" value="NagB/RpiA_transferase-like"/>
</dbReference>